<gene>
    <name evidence="4" type="primary">hdl IVa</name>
    <name evidence="4" type="ORF">PSM7751_03326</name>
</gene>
<dbReference type="PANTHER" id="PTHR43316:SF3">
    <property type="entry name" value="HALOACID DEHALOGENASE, TYPE II (AFU_ORTHOLOGUE AFUA_2G07750)-RELATED"/>
    <property type="match status" value="1"/>
</dbReference>
<dbReference type="Proteomes" id="UP000193963">
    <property type="component" value="Unassembled WGS sequence"/>
</dbReference>
<comment type="function">
    <text evidence="3">Catalyzes the hydrolytic dehalogenation of small (S)-2-haloalkanoic acids to yield the corresponding (R)-2-hydroxyalkanoic acids.</text>
</comment>
<reference evidence="4 5" key="1">
    <citation type="submission" date="2017-03" db="EMBL/GenBank/DDBJ databases">
        <authorList>
            <person name="Afonso C.L."/>
            <person name="Miller P.J."/>
            <person name="Scott M.A."/>
            <person name="Spackman E."/>
            <person name="Goraichik I."/>
            <person name="Dimitrov K.M."/>
            <person name="Suarez D.L."/>
            <person name="Swayne D.E."/>
        </authorList>
    </citation>
    <scope>NUCLEOTIDE SEQUENCE [LARGE SCALE GENOMIC DNA]</scope>
    <source>
        <strain evidence="4 5">CECT 7751</strain>
    </source>
</reference>
<evidence type="ECO:0000256" key="1">
    <source>
        <dbReference type="ARBA" id="ARBA00008106"/>
    </source>
</evidence>
<dbReference type="PANTHER" id="PTHR43316">
    <property type="entry name" value="HYDROLASE, HALOACID DELAHOGENASE-RELATED"/>
    <property type="match status" value="1"/>
</dbReference>
<dbReference type="Gene3D" id="3.40.50.1000">
    <property type="entry name" value="HAD superfamily/HAD-like"/>
    <property type="match status" value="1"/>
</dbReference>
<dbReference type="SUPFAM" id="SSF56784">
    <property type="entry name" value="HAD-like"/>
    <property type="match status" value="1"/>
</dbReference>
<dbReference type="InterPro" id="IPR006328">
    <property type="entry name" value="2-HAD"/>
</dbReference>
<organism evidence="4 5">
    <name type="scientific">Pseudooceanicola marinus</name>
    <dbReference type="NCBI Taxonomy" id="396013"/>
    <lineage>
        <taxon>Bacteria</taxon>
        <taxon>Pseudomonadati</taxon>
        <taxon>Pseudomonadota</taxon>
        <taxon>Alphaproteobacteria</taxon>
        <taxon>Rhodobacterales</taxon>
        <taxon>Paracoccaceae</taxon>
        <taxon>Pseudooceanicola</taxon>
    </lineage>
</organism>
<dbReference type="Pfam" id="PF00702">
    <property type="entry name" value="Hydrolase"/>
    <property type="match status" value="1"/>
</dbReference>
<dbReference type="InterPro" id="IPR023198">
    <property type="entry name" value="PGP-like_dom2"/>
</dbReference>
<dbReference type="SFLD" id="SFLDF00045">
    <property type="entry name" value="2-haloacid_dehalogenase"/>
    <property type="match status" value="1"/>
</dbReference>
<dbReference type="SFLD" id="SFLDG01135">
    <property type="entry name" value="C1.5.6:_HAD__Beta-PGM__Phospha"/>
    <property type="match status" value="1"/>
</dbReference>
<keyword evidence="2 3" id="KW-0378">Hydrolase</keyword>
<dbReference type="SFLD" id="SFLDS00003">
    <property type="entry name" value="Haloacid_Dehalogenase"/>
    <property type="match status" value="1"/>
</dbReference>
<dbReference type="InterPro" id="IPR036412">
    <property type="entry name" value="HAD-like_sf"/>
</dbReference>
<dbReference type="InterPro" id="IPR023214">
    <property type="entry name" value="HAD_sf"/>
</dbReference>
<dbReference type="RefSeq" id="WP_085889363.1">
    <property type="nucleotide sequence ID" value="NZ_FWFN01000007.1"/>
</dbReference>
<dbReference type="EC" id="3.8.1.2" evidence="3"/>
<dbReference type="InterPro" id="IPR051540">
    <property type="entry name" value="S-2-haloacid_dehalogenase"/>
</dbReference>
<dbReference type="OrthoDB" id="7989657at2"/>
<dbReference type="Gene3D" id="1.10.150.240">
    <property type="entry name" value="Putative phosphatase, domain 2"/>
    <property type="match status" value="1"/>
</dbReference>
<name>A0A1X6ZY55_9RHOB</name>
<evidence type="ECO:0000256" key="2">
    <source>
        <dbReference type="ARBA" id="ARBA00022801"/>
    </source>
</evidence>
<comment type="similarity">
    <text evidence="1 3">Belongs to the HAD-like hydrolase superfamily. S-2-haloalkanoic acid dehalogenase family.</text>
</comment>
<dbReference type="NCBIfam" id="TIGR01493">
    <property type="entry name" value="HAD-SF-IA-v2"/>
    <property type="match status" value="1"/>
</dbReference>
<proteinExistence type="inferred from homology"/>
<sequence>MPVTTCIFDAYGTLFDVNAAARAAAEAPGAGALAESWSRVAAQWRAKQLEYSWHRAIRGLHTDFWQVTKDALDWALEAERLDDPVLREDLLALYWELPAYREVPKVLATLKARGLATGILSNGSPDMLEGAVGSAGVETMLDAVLSVERVGVFKPAAPVYDLVGGRFGCDPEEVLFVSSNGWDVSAAAAYGFATAWVNRAGLPLDRLPGTPEHILTDLSAVPELEVF</sequence>
<dbReference type="PRINTS" id="PR00413">
    <property type="entry name" value="HADHALOGNASE"/>
</dbReference>
<comment type="catalytic activity">
    <reaction evidence="3">
        <text>an (S)-2-haloacid + H2O = a (2R)-2-hydroxycarboxylate + a halide anion + H(+)</text>
        <dbReference type="Rhea" id="RHEA:11192"/>
        <dbReference type="ChEBI" id="CHEBI:15377"/>
        <dbReference type="ChEBI" id="CHEBI:15378"/>
        <dbReference type="ChEBI" id="CHEBI:16042"/>
        <dbReference type="ChEBI" id="CHEBI:58314"/>
        <dbReference type="ChEBI" id="CHEBI:137405"/>
        <dbReference type="EC" id="3.8.1.2"/>
    </reaction>
</comment>
<dbReference type="NCBIfam" id="TIGR01428">
    <property type="entry name" value="HAD_type_II"/>
    <property type="match status" value="1"/>
</dbReference>
<dbReference type="InterPro" id="IPR006439">
    <property type="entry name" value="HAD-SF_hydro_IA"/>
</dbReference>
<evidence type="ECO:0000313" key="5">
    <source>
        <dbReference type="Proteomes" id="UP000193963"/>
    </source>
</evidence>
<evidence type="ECO:0000313" key="4">
    <source>
        <dbReference type="EMBL" id="SLN65043.1"/>
    </source>
</evidence>
<protein>
    <recommendedName>
        <fullName evidence="3">(S)-2-haloacid dehalogenase</fullName>
        <ecNumber evidence="3">3.8.1.2</ecNumber>
    </recommendedName>
    <alternativeName>
        <fullName evidence="3">2-haloalkanoic acid dehalogenase</fullName>
    </alternativeName>
    <alternativeName>
        <fullName evidence="3">Halocarboxylic acid halidohydrolase</fullName>
    </alternativeName>
    <alternativeName>
        <fullName evidence="3">L-2-haloacid dehalogenase</fullName>
    </alternativeName>
</protein>
<dbReference type="EMBL" id="FWFN01000007">
    <property type="protein sequence ID" value="SLN65043.1"/>
    <property type="molecule type" value="Genomic_DNA"/>
</dbReference>
<keyword evidence="5" id="KW-1185">Reference proteome</keyword>
<dbReference type="AlphaFoldDB" id="A0A1X6ZY55"/>
<dbReference type="SFLD" id="SFLDG01129">
    <property type="entry name" value="C1.5:_HAD__Beta-PGM__Phosphata"/>
    <property type="match status" value="1"/>
</dbReference>
<dbReference type="GO" id="GO:0018784">
    <property type="term" value="F:(S)-2-haloacid dehalogenase activity"/>
    <property type="evidence" value="ECO:0007669"/>
    <property type="project" value="UniProtKB-UniRule"/>
</dbReference>
<accession>A0A1X6ZY55</accession>
<evidence type="ECO:0000256" key="3">
    <source>
        <dbReference type="RuleBase" id="RU368077"/>
    </source>
</evidence>